<dbReference type="InterPro" id="IPR020936">
    <property type="entry name" value="TrhO"/>
</dbReference>
<dbReference type="InterPro" id="IPR001763">
    <property type="entry name" value="Rhodanese-like_dom"/>
</dbReference>
<dbReference type="SMART" id="SM00450">
    <property type="entry name" value="RHOD"/>
    <property type="match status" value="1"/>
</dbReference>
<dbReference type="Pfam" id="PF17773">
    <property type="entry name" value="UPF0176_N"/>
    <property type="match status" value="1"/>
</dbReference>
<feature type="domain" description="Rhodanese" evidence="2">
    <location>
        <begin position="124"/>
        <end position="219"/>
    </location>
</feature>
<dbReference type="HAMAP" id="MF_00469">
    <property type="entry name" value="TrhO"/>
    <property type="match status" value="1"/>
</dbReference>
<dbReference type="SUPFAM" id="SSF52821">
    <property type="entry name" value="Rhodanese/Cell cycle control phosphatase"/>
    <property type="match status" value="1"/>
</dbReference>
<dbReference type="EC" id="1.14.-.-" evidence="1"/>
<dbReference type="PANTHER" id="PTHR43268">
    <property type="entry name" value="THIOSULFATE SULFURTRANSFERASE/RHODANESE-LIKE DOMAIN-CONTAINING PROTEIN 2"/>
    <property type="match status" value="1"/>
</dbReference>
<keyword evidence="1" id="KW-0560">Oxidoreductase</keyword>
<comment type="catalytic activity">
    <reaction evidence="1">
        <text>uridine(34) in tRNA + AH2 + O2 = 5-hydroxyuridine(34) in tRNA + A + H2O</text>
        <dbReference type="Rhea" id="RHEA:64224"/>
        <dbReference type="Rhea" id="RHEA-COMP:11727"/>
        <dbReference type="Rhea" id="RHEA-COMP:13381"/>
        <dbReference type="ChEBI" id="CHEBI:13193"/>
        <dbReference type="ChEBI" id="CHEBI:15377"/>
        <dbReference type="ChEBI" id="CHEBI:15379"/>
        <dbReference type="ChEBI" id="CHEBI:17499"/>
        <dbReference type="ChEBI" id="CHEBI:65315"/>
        <dbReference type="ChEBI" id="CHEBI:136877"/>
    </reaction>
</comment>
<evidence type="ECO:0000313" key="4">
    <source>
        <dbReference type="Proteomes" id="UP000254834"/>
    </source>
</evidence>
<dbReference type="AlphaFoldDB" id="A0A345ZC44"/>
<dbReference type="PANTHER" id="PTHR43268:SF6">
    <property type="entry name" value="THIOSULFATE SULFURTRANSFERASE_RHODANESE-LIKE DOMAIN-CONTAINING PROTEIN 2"/>
    <property type="match status" value="1"/>
</dbReference>
<reference evidence="3 4" key="1">
    <citation type="submission" date="2017-12" db="EMBL/GenBank/DDBJ databases">
        <title>Chromulinavorax destructans is a abundant pathogen of dominant heterotrophic picoflagllates.</title>
        <authorList>
            <person name="Deeg C.M."/>
            <person name="Zimmer M."/>
            <person name="Suttle C.A."/>
        </authorList>
    </citation>
    <scope>NUCLEOTIDE SEQUENCE [LARGE SCALE GENOMIC DNA]</scope>
    <source>
        <strain evidence="3 4">SeV1</strain>
    </source>
</reference>
<gene>
    <name evidence="1" type="primary">trhO</name>
    <name evidence="3" type="ORF">C0J27_03900</name>
</gene>
<dbReference type="RefSeq" id="WP_115585876.1">
    <property type="nucleotide sequence ID" value="NZ_CP025544.1"/>
</dbReference>
<dbReference type="InterPro" id="IPR036873">
    <property type="entry name" value="Rhodanese-like_dom_sf"/>
</dbReference>
<sequence length="302" mass="34483">MGTILLYYKYINIQNPQEIANWQRSLCEGLHLTGRIILAHEGINGTIGGTDQACQNYIDAMNAHELFQDIDFKTADGGSESFPKLKISIKNEIVRLGVDPSQVTVKDTGKHLTPEQVHELLTNRPDNLIVLDTRNDYEWQVGQFTGAELPNIKTFREFPEYVEKNLERYKDKEVLMYCTGGVRCERASAFLVQKDIAKNVYQIDGGIHRYIEKFPNGHFRGKNYVFDERITVRANADILSTCLHCDTKSDDYTNCLNAMCNKHYTSCQPCIERLGNSCSQHCQMLVATKQTVERDSRSSLRK</sequence>
<comment type="function">
    <text evidence="1">Catalyzes oxygen-dependent 5-hydroxyuridine (ho5U) modification at position 34 in tRNAs.</text>
</comment>
<dbReference type="GO" id="GO:0006400">
    <property type="term" value="P:tRNA modification"/>
    <property type="evidence" value="ECO:0007669"/>
    <property type="project" value="UniProtKB-UniRule"/>
</dbReference>
<dbReference type="InterPro" id="IPR022111">
    <property type="entry name" value="Rhodanese_C"/>
</dbReference>
<name>A0A345ZC44_9BACT</name>
<evidence type="ECO:0000256" key="1">
    <source>
        <dbReference type="HAMAP-Rule" id="MF_00469"/>
    </source>
</evidence>
<keyword evidence="4" id="KW-1185">Reference proteome</keyword>
<dbReference type="EMBL" id="CP025544">
    <property type="protein sequence ID" value="AXK60861.1"/>
    <property type="molecule type" value="Genomic_DNA"/>
</dbReference>
<protein>
    <recommendedName>
        <fullName evidence="1">tRNA uridine(34) hydroxylase</fullName>
        <ecNumber evidence="1">1.14.-.-</ecNumber>
    </recommendedName>
    <alternativeName>
        <fullName evidence="1">tRNA hydroxylation protein O</fullName>
    </alternativeName>
</protein>
<dbReference type="KEGG" id="cdes:C0J27_03900"/>
<dbReference type="NCBIfam" id="NF001135">
    <property type="entry name" value="PRK00142.1-3"/>
    <property type="match status" value="1"/>
</dbReference>
<evidence type="ECO:0000259" key="2">
    <source>
        <dbReference type="PROSITE" id="PS50206"/>
    </source>
</evidence>
<dbReference type="Pfam" id="PF12368">
    <property type="entry name" value="Rhodanese_C"/>
    <property type="match status" value="1"/>
</dbReference>
<dbReference type="CDD" id="cd01518">
    <property type="entry name" value="RHOD_YceA"/>
    <property type="match status" value="1"/>
</dbReference>
<keyword evidence="1" id="KW-0819">tRNA processing</keyword>
<dbReference type="OrthoDB" id="9778326at2"/>
<dbReference type="Gene3D" id="3.40.250.10">
    <property type="entry name" value="Rhodanese-like domain"/>
    <property type="match status" value="1"/>
</dbReference>
<comment type="similarity">
    <text evidence="1">Belongs to the TrhO family.</text>
</comment>
<dbReference type="Proteomes" id="UP000254834">
    <property type="component" value="Chromosome"/>
</dbReference>
<evidence type="ECO:0000313" key="3">
    <source>
        <dbReference type="EMBL" id="AXK60861.1"/>
    </source>
</evidence>
<dbReference type="InterPro" id="IPR040503">
    <property type="entry name" value="TRHO_N"/>
</dbReference>
<proteinExistence type="inferred from homology"/>
<dbReference type="PROSITE" id="PS50206">
    <property type="entry name" value="RHODANESE_3"/>
    <property type="match status" value="1"/>
</dbReference>
<dbReference type="Pfam" id="PF00581">
    <property type="entry name" value="Rhodanese"/>
    <property type="match status" value="1"/>
</dbReference>
<organism evidence="3 4">
    <name type="scientific">Candidatus Chromulinivorax destructor</name>
    <dbReference type="NCBI Taxonomy" id="2066483"/>
    <lineage>
        <taxon>Bacteria</taxon>
        <taxon>Candidatus Babelota</taxon>
        <taxon>Candidatus Babeliae</taxon>
        <taxon>Candidatus Babeliales</taxon>
        <taxon>Candidatus Chromulinivoraceae</taxon>
        <taxon>Candidatus Chromulinivorax</taxon>
    </lineage>
</organism>
<dbReference type="GO" id="GO:0016705">
    <property type="term" value="F:oxidoreductase activity, acting on paired donors, with incorporation or reduction of molecular oxygen"/>
    <property type="evidence" value="ECO:0007669"/>
    <property type="project" value="UniProtKB-UniRule"/>
</dbReference>
<accession>A0A345ZC44</accession>
<dbReference type="Gene3D" id="3.30.70.100">
    <property type="match status" value="1"/>
</dbReference>